<dbReference type="EMBL" id="CP020370">
    <property type="protein sequence ID" value="AUB84685.1"/>
    <property type="molecule type" value="Genomic_DNA"/>
</dbReference>
<organism evidence="2 3">
    <name type="scientific">Candidatus Thiodictyon syntrophicum</name>
    <dbReference type="NCBI Taxonomy" id="1166950"/>
    <lineage>
        <taxon>Bacteria</taxon>
        <taxon>Pseudomonadati</taxon>
        <taxon>Pseudomonadota</taxon>
        <taxon>Gammaproteobacteria</taxon>
        <taxon>Chromatiales</taxon>
        <taxon>Chromatiaceae</taxon>
        <taxon>Thiodictyon</taxon>
    </lineage>
</organism>
<gene>
    <name evidence="2" type="ORF">THSYN_07460</name>
</gene>
<protein>
    <recommendedName>
        <fullName evidence="1">PIN domain-containing protein</fullName>
    </recommendedName>
</protein>
<evidence type="ECO:0000313" key="3">
    <source>
        <dbReference type="Proteomes" id="UP000232638"/>
    </source>
</evidence>
<dbReference type="InterPro" id="IPR029060">
    <property type="entry name" value="PIN-like_dom_sf"/>
</dbReference>
<keyword evidence="3" id="KW-1185">Reference proteome</keyword>
<dbReference type="AlphaFoldDB" id="A0A2K8UGL5"/>
<evidence type="ECO:0000313" key="2">
    <source>
        <dbReference type="EMBL" id="AUB84685.1"/>
    </source>
</evidence>
<reference evidence="2 3" key="1">
    <citation type="submission" date="2017-03" db="EMBL/GenBank/DDBJ databases">
        <title>Complete genome sequence of Candidatus 'Thiodictyon syntrophicum' sp. nov. strain Cad16T, a photolithoautotroph purple sulfur bacterium isolated from an alpine meromictic lake.</title>
        <authorList>
            <person name="Luedin S.M."/>
            <person name="Pothier J.F."/>
            <person name="Danza F."/>
            <person name="Storelli N."/>
            <person name="Wittwer M."/>
            <person name="Tonolla M."/>
        </authorList>
    </citation>
    <scope>NUCLEOTIDE SEQUENCE [LARGE SCALE GENOMIC DNA]</scope>
    <source>
        <strain evidence="2 3">Cad16T</strain>
    </source>
</reference>
<dbReference type="Proteomes" id="UP000232638">
    <property type="component" value="Chromosome"/>
</dbReference>
<dbReference type="KEGG" id="tsy:THSYN_07460"/>
<dbReference type="SUPFAM" id="SSF88723">
    <property type="entry name" value="PIN domain-like"/>
    <property type="match status" value="1"/>
</dbReference>
<accession>A0A2K8UGL5</accession>
<dbReference type="OrthoDB" id="428665at2"/>
<sequence>MRVVLDTNVLVAASRSRNGASFALLQALRERRYVAVASVPLMLEYEAVLKQFFVTAIAEKVSALKTETYFRERQARGDLAAFDAWLAASPDVPPAGGRCVERLNDWHPREAATAVSRTRLRS</sequence>
<dbReference type="InterPro" id="IPR002716">
    <property type="entry name" value="PIN_dom"/>
</dbReference>
<dbReference type="Pfam" id="PF13470">
    <property type="entry name" value="PIN_3"/>
    <property type="match status" value="1"/>
</dbReference>
<name>A0A2K8UGL5_9GAMM</name>
<feature type="domain" description="PIN" evidence="1">
    <location>
        <begin position="2"/>
        <end position="69"/>
    </location>
</feature>
<evidence type="ECO:0000259" key="1">
    <source>
        <dbReference type="Pfam" id="PF13470"/>
    </source>
</evidence>
<proteinExistence type="predicted"/>